<gene>
    <name evidence="1" type="primary">AlNc14C143G7321</name>
    <name evidence="1" type="ORF">ALNC14_082390</name>
</gene>
<dbReference type="GO" id="GO:0046474">
    <property type="term" value="P:glycerophospholipid biosynthetic process"/>
    <property type="evidence" value="ECO:0007669"/>
    <property type="project" value="TreeGrafter"/>
</dbReference>
<dbReference type="InterPro" id="IPR023214">
    <property type="entry name" value="HAD_sf"/>
</dbReference>
<name>F0WLD3_9STRA</name>
<reference evidence="1" key="1">
    <citation type="journal article" date="2011" name="PLoS Biol.">
        <title>Gene gain and loss during evolution of obligate parasitism in the white rust pathogen of Arabidopsis thaliana.</title>
        <authorList>
            <person name="Kemen E."/>
            <person name="Gardiner A."/>
            <person name="Schultz-Larsen T."/>
            <person name="Kemen A.C."/>
            <person name="Balmuth A.L."/>
            <person name="Robert-Seilaniantz A."/>
            <person name="Bailey K."/>
            <person name="Holub E."/>
            <person name="Studholme D.J."/>
            <person name="Maclean D."/>
            <person name="Jones J.D."/>
        </authorList>
    </citation>
    <scope>NUCLEOTIDE SEQUENCE</scope>
</reference>
<dbReference type="InterPro" id="IPR036412">
    <property type="entry name" value="HAD-like_sf"/>
</dbReference>
<evidence type="ECO:0000313" key="1">
    <source>
        <dbReference type="EMBL" id="CCA22096.1"/>
    </source>
</evidence>
<dbReference type="Pfam" id="PF13242">
    <property type="entry name" value="Hydrolase_like"/>
    <property type="match status" value="1"/>
</dbReference>
<dbReference type="PANTHER" id="PTHR14269:SF4">
    <property type="entry name" value="CAT EYE SYNDROME CRITICAL REGION PROTEIN 5"/>
    <property type="match status" value="1"/>
</dbReference>
<dbReference type="GO" id="GO:0005739">
    <property type="term" value="C:mitochondrion"/>
    <property type="evidence" value="ECO:0007669"/>
    <property type="project" value="TreeGrafter"/>
</dbReference>
<proteinExistence type="predicted"/>
<dbReference type="EMBL" id="FR824188">
    <property type="protein sequence ID" value="CCA22096.1"/>
    <property type="molecule type" value="Genomic_DNA"/>
</dbReference>
<reference evidence="1" key="2">
    <citation type="submission" date="2011-02" db="EMBL/GenBank/DDBJ databases">
        <authorList>
            <person name="MacLean D."/>
        </authorList>
    </citation>
    <scope>NUCLEOTIDE SEQUENCE</scope>
</reference>
<dbReference type="AlphaFoldDB" id="F0WLD3"/>
<protein>
    <submittedName>
        <fullName evidence="1">Uncharacterized protein AlNc14C143G7321</fullName>
    </submittedName>
</protein>
<sequence length="256" mass="28764">MRQLVKKYKDSRILVLGSNDVENVVLDLSESYVLDSTDKALYATHYGFTKTTSVEEVVHQNPTQYPFRHHDRRESPHATEPVSAAMIMHDPTDWALELQVLVDVFIGGDPPGVGRPCASQTPLYVSNRDFTFAGAYPAPPFAQGSFTDCLMLLYEKMTQKKLQFTCFGKPFPSQVKYAETLLEQLSGQTLSRIYGIGDNPDSDVQGANLAKNWCSILLKTGIYDGKTYPTHKPDFLCETIGHAMDWIYSQHRVSQT</sequence>
<accession>F0WLD3</accession>
<organism evidence="1">
    <name type="scientific">Albugo laibachii Nc14</name>
    <dbReference type="NCBI Taxonomy" id="890382"/>
    <lineage>
        <taxon>Eukaryota</taxon>
        <taxon>Sar</taxon>
        <taxon>Stramenopiles</taxon>
        <taxon>Oomycota</taxon>
        <taxon>Peronosporomycetes</taxon>
        <taxon>Albuginales</taxon>
        <taxon>Albuginaceae</taxon>
        <taxon>Albugo</taxon>
    </lineage>
</organism>
<dbReference type="InterPro" id="IPR050324">
    <property type="entry name" value="CDP-alcohol_PTase-I"/>
</dbReference>
<dbReference type="Gene3D" id="3.40.50.1000">
    <property type="entry name" value="HAD superfamily/HAD-like"/>
    <property type="match status" value="1"/>
</dbReference>
<dbReference type="SUPFAM" id="SSF56784">
    <property type="entry name" value="HAD-like"/>
    <property type="match status" value="1"/>
</dbReference>
<dbReference type="PANTHER" id="PTHR14269">
    <property type="entry name" value="CDP-DIACYLGLYCEROL--GLYCEROL-3-PHOSPHATE 3-PHOSPHATIDYLTRANSFERASE-RELATED"/>
    <property type="match status" value="1"/>
</dbReference>
<dbReference type="HOGENOM" id="CLU_030880_2_0_1"/>